<dbReference type="GO" id="GO:0005975">
    <property type="term" value="P:carbohydrate metabolic process"/>
    <property type="evidence" value="ECO:0007669"/>
    <property type="project" value="InterPro"/>
</dbReference>
<comment type="similarity">
    <text evidence="2 8">Belongs to the glycosyl hydrolase 17 family.</text>
</comment>
<evidence type="ECO:0000256" key="10">
    <source>
        <dbReference type="SAM" id="SignalP"/>
    </source>
</evidence>
<sequence length="348" mass="37601">MRKACGNFSFPGLLFLIFIATLYLFMRKTEAGVVGVNYGMLGDNLPPSNDVVSLLKSQNITKIRLFNPDIEALQALQNTGIEVILGTLNQDLQPLSANPSIALDWIQNNVIPFAKTIQFRSISAGNEVIPSDMQNYVLPAMQHLKMALDQATAAGLLANRIPVTTAVATSVLGNSFPPSQGEFSQEVGPVMGPIASFLAENQSPLLVNVYPYFAYVNNQDVIPLSYALFNSQQVVVKDGENAYKYLFDAIVDAVYSALEKVGGGGQSVEIVVSESGWPSGGNVGDAAATVEYAKTYNNNLIRHVSGNSGTPKRPGKSIETYAFALFNENLKPPGTEQNFGLFYPNMTE</sequence>
<protein>
    <recommendedName>
        <fullName evidence="3">glucan endo-1,3-beta-D-glucosidase</fullName>
        <ecNumber evidence="3">3.2.1.39</ecNumber>
    </recommendedName>
    <alternativeName>
        <fullName evidence="6">(1-&gt;3)-beta-glucan endohydrolase</fullName>
    </alternativeName>
    <alternativeName>
        <fullName evidence="7">Beta-1,3-endoglucanase</fullName>
    </alternativeName>
</protein>
<evidence type="ECO:0000313" key="12">
    <source>
        <dbReference type="Proteomes" id="UP000237000"/>
    </source>
</evidence>
<keyword evidence="4 9" id="KW-0378">Hydrolase</keyword>
<evidence type="ECO:0000256" key="9">
    <source>
        <dbReference type="RuleBase" id="RU004336"/>
    </source>
</evidence>
<organism evidence="11 12">
    <name type="scientific">Trema orientale</name>
    <name type="common">Charcoal tree</name>
    <name type="synonym">Celtis orientalis</name>
    <dbReference type="NCBI Taxonomy" id="63057"/>
    <lineage>
        <taxon>Eukaryota</taxon>
        <taxon>Viridiplantae</taxon>
        <taxon>Streptophyta</taxon>
        <taxon>Embryophyta</taxon>
        <taxon>Tracheophyta</taxon>
        <taxon>Spermatophyta</taxon>
        <taxon>Magnoliopsida</taxon>
        <taxon>eudicotyledons</taxon>
        <taxon>Gunneridae</taxon>
        <taxon>Pentapetalae</taxon>
        <taxon>rosids</taxon>
        <taxon>fabids</taxon>
        <taxon>Rosales</taxon>
        <taxon>Cannabaceae</taxon>
        <taxon>Trema</taxon>
    </lineage>
</organism>
<dbReference type="InterPro" id="IPR017853">
    <property type="entry name" value="GH"/>
</dbReference>
<comment type="caution">
    <text evidence="11">The sequence shown here is derived from an EMBL/GenBank/DDBJ whole genome shotgun (WGS) entry which is preliminary data.</text>
</comment>
<comment type="catalytic activity">
    <reaction evidence="1">
        <text>Hydrolysis of (1-&gt;3)-beta-D-glucosidic linkages in (1-&gt;3)-beta-D-glucans.</text>
        <dbReference type="EC" id="3.2.1.39"/>
    </reaction>
</comment>
<reference evidence="12" key="1">
    <citation type="submission" date="2016-06" db="EMBL/GenBank/DDBJ databases">
        <title>Parallel loss of symbiosis genes in relatives of nitrogen-fixing non-legume Parasponia.</title>
        <authorList>
            <person name="Van Velzen R."/>
            <person name="Holmer R."/>
            <person name="Bu F."/>
            <person name="Rutten L."/>
            <person name="Van Zeijl A."/>
            <person name="Liu W."/>
            <person name="Santuari L."/>
            <person name="Cao Q."/>
            <person name="Sharma T."/>
            <person name="Shen D."/>
            <person name="Roswanjaya Y."/>
            <person name="Wardhani T."/>
            <person name="Kalhor M.S."/>
            <person name="Jansen J."/>
            <person name="Van den Hoogen J."/>
            <person name="Gungor B."/>
            <person name="Hartog M."/>
            <person name="Hontelez J."/>
            <person name="Verver J."/>
            <person name="Yang W.-C."/>
            <person name="Schijlen E."/>
            <person name="Repin R."/>
            <person name="Schilthuizen M."/>
            <person name="Schranz E."/>
            <person name="Heidstra R."/>
            <person name="Miyata K."/>
            <person name="Fedorova E."/>
            <person name="Kohlen W."/>
            <person name="Bisseling T."/>
            <person name="Smit S."/>
            <person name="Geurts R."/>
        </authorList>
    </citation>
    <scope>NUCLEOTIDE SEQUENCE [LARGE SCALE GENOMIC DNA]</scope>
    <source>
        <strain evidence="12">cv. RG33-2</strain>
    </source>
</reference>
<dbReference type="InParanoid" id="A0A2P5EPG2"/>
<dbReference type="InterPro" id="IPR044965">
    <property type="entry name" value="Glyco_hydro_17_plant"/>
</dbReference>
<feature type="non-terminal residue" evidence="11">
    <location>
        <position position="348"/>
    </location>
</feature>
<accession>A0A2P5EPG2</accession>
<dbReference type="FunFam" id="3.20.20.80:FF:000010">
    <property type="entry name" value="glucan endo-1,3-beta-glucosidase, basic"/>
    <property type="match status" value="1"/>
</dbReference>
<gene>
    <name evidence="11" type="ORF">TorRG33x02_167960</name>
</gene>
<keyword evidence="12" id="KW-1185">Reference proteome</keyword>
<dbReference type="GO" id="GO:0042973">
    <property type="term" value="F:glucan endo-1,3-beta-D-glucosidase activity"/>
    <property type="evidence" value="ECO:0007669"/>
    <property type="project" value="UniProtKB-EC"/>
</dbReference>
<dbReference type="EC" id="3.2.1.39" evidence="3"/>
<keyword evidence="10" id="KW-0732">Signal</keyword>
<evidence type="ECO:0000256" key="4">
    <source>
        <dbReference type="ARBA" id="ARBA00022801"/>
    </source>
</evidence>
<dbReference type="AlphaFoldDB" id="A0A2P5EPG2"/>
<evidence type="ECO:0000256" key="8">
    <source>
        <dbReference type="RuleBase" id="RU004335"/>
    </source>
</evidence>
<proteinExistence type="inferred from homology"/>
<dbReference type="PANTHER" id="PTHR32227">
    <property type="entry name" value="GLUCAN ENDO-1,3-BETA-GLUCOSIDASE BG1-RELATED-RELATED"/>
    <property type="match status" value="1"/>
</dbReference>
<evidence type="ECO:0000256" key="7">
    <source>
        <dbReference type="ARBA" id="ARBA00033417"/>
    </source>
</evidence>
<feature type="signal peptide" evidence="10">
    <location>
        <begin position="1"/>
        <end position="31"/>
    </location>
</feature>
<name>A0A2P5EPG2_TREOI</name>
<dbReference type="SUPFAM" id="SSF51445">
    <property type="entry name" value="(Trans)glycosidases"/>
    <property type="match status" value="1"/>
</dbReference>
<dbReference type="STRING" id="63057.A0A2P5EPG2"/>
<evidence type="ECO:0000256" key="1">
    <source>
        <dbReference type="ARBA" id="ARBA00000382"/>
    </source>
</evidence>
<dbReference type="Proteomes" id="UP000237000">
    <property type="component" value="Unassembled WGS sequence"/>
</dbReference>
<keyword evidence="5 9" id="KW-0326">Glycosidase</keyword>
<evidence type="ECO:0000313" key="11">
    <source>
        <dbReference type="EMBL" id="PON87443.1"/>
    </source>
</evidence>
<dbReference type="EMBL" id="JXTC01000117">
    <property type="protein sequence ID" value="PON87443.1"/>
    <property type="molecule type" value="Genomic_DNA"/>
</dbReference>
<evidence type="ECO:0000256" key="3">
    <source>
        <dbReference type="ARBA" id="ARBA00012780"/>
    </source>
</evidence>
<dbReference type="Pfam" id="PF00332">
    <property type="entry name" value="Glyco_hydro_17"/>
    <property type="match status" value="1"/>
</dbReference>
<dbReference type="Gene3D" id="3.20.20.80">
    <property type="entry name" value="Glycosidases"/>
    <property type="match status" value="1"/>
</dbReference>
<feature type="chain" id="PRO_5015138487" description="glucan endo-1,3-beta-D-glucosidase" evidence="10">
    <location>
        <begin position="32"/>
        <end position="348"/>
    </location>
</feature>
<dbReference type="InterPro" id="IPR000490">
    <property type="entry name" value="Glyco_hydro_17"/>
</dbReference>
<dbReference type="OrthoDB" id="1178879at2759"/>
<evidence type="ECO:0000256" key="2">
    <source>
        <dbReference type="ARBA" id="ARBA00008773"/>
    </source>
</evidence>
<evidence type="ECO:0000256" key="6">
    <source>
        <dbReference type="ARBA" id="ARBA00033335"/>
    </source>
</evidence>
<evidence type="ECO:0000256" key="5">
    <source>
        <dbReference type="ARBA" id="ARBA00023295"/>
    </source>
</evidence>
<dbReference type="PROSITE" id="PS00587">
    <property type="entry name" value="GLYCOSYL_HYDROL_F17"/>
    <property type="match status" value="1"/>
</dbReference>